<dbReference type="Pfam" id="PF13473">
    <property type="entry name" value="Cupredoxin_1"/>
    <property type="match status" value="1"/>
</dbReference>
<dbReference type="InterPro" id="IPR008972">
    <property type="entry name" value="Cupredoxin"/>
</dbReference>
<gene>
    <name evidence="3" type="ORF">ACFSUL_15305</name>
</gene>
<comment type="caution">
    <text evidence="3">The sequence shown here is derived from an EMBL/GenBank/DDBJ whole genome shotgun (WGS) entry which is preliminary data.</text>
</comment>
<reference evidence="4" key="1">
    <citation type="journal article" date="2019" name="Int. J. Syst. Evol. Microbiol.">
        <title>The Global Catalogue of Microorganisms (GCM) 10K type strain sequencing project: providing services to taxonomists for standard genome sequencing and annotation.</title>
        <authorList>
            <consortium name="The Broad Institute Genomics Platform"/>
            <consortium name="The Broad Institute Genome Sequencing Center for Infectious Disease"/>
            <person name="Wu L."/>
            <person name="Ma J."/>
        </authorList>
    </citation>
    <scope>NUCLEOTIDE SEQUENCE [LARGE SCALE GENOMIC DNA]</scope>
    <source>
        <strain evidence="4">KCTC 3913</strain>
    </source>
</reference>
<keyword evidence="1" id="KW-0472">Membrane</keyword>
<organism evidence="3 4">
    <name type="scientific">Bacillus seohaeanensis</name>
    <dbReference type="NCBI Taxonomy" id="284580"/>
    <lineage>
        <taxon>Bacteria</taxon>
        <taxon>Bacillati</taxon>
        <taxon>Bacillota</taxon>
        <taxon>Bacilli</taxon>
        <taxon>Bacillales</taxon>
        <taxon>Bacillaceae</taxon>
        <taxon>Bacillus</taxon>
    </lineage>
</organism>
<feature type="domain" description="EfeO-type cupredoxin-like" evidence="2">
    <location>
        <begin position="64"/>
        <end position="145"/>
    </location>
</feature>
<protein>
    <submittedName>
        <fullName evidence="3">Cupredoxin domain-containing protein</fullName>
    </submittedName>
</protein>
<evidence type="ECO:0000313" key="3">
    <source>
        <dbReference type="EMBL" id="MFD2682107.1"/>
    </source>
</evidence>
<evidence type="ECO:0000313" key="4">
    <source>
        <dbReference type="Proteomes" id="UP001597506"/>
    </source>
</evidence>
<feature type="transmembrane region" description="Helical" evidence="1">
    <location>
        <begin position="12"/>
        <end position="30"/>
    </location>
</feature>
<sequence length="151" mass="17028">MKFVVLKKGSIIAVIVTFMIITIGAVWVLTEKNSYPTVSMTGQKETIPSYQLVTVEYSSKTDDGKEIEMYRWDPGTINIEKGKEVELRLYGVNGMEHPFYIEGTDVKGTVKKGEETVVNVKFDEEGTYRLVCETHHSIENHGPMVAHIIVD</sequence>
<evidence type="ECO:0000256" key="1">
    <source>
        <dbReference type="SAM" id="Phobius"/>
    </source>
</evidence>
<dbReference type="RefSeq" id="WP_377936821.1">
    <property type="nucleotide sequence ID" value="NZ_JBHUMF010000031.1"/>
</dbReference>
<name>A0ABW5RTT1_9BACI</name>
<dbReference type="EMBL" id="JBHUMF010000031">
    <property type="protein sequence ID" value="MFD2682107.1"/>
    <property type="molecule type" value="Genomic_DNA"/>
</dbReference>
<dbReference type="SUPFAM" id="SSF49503">
    <property type="entry name" value="Cupredoxins"/>
    <property type="match status" value="1"/>
</dbReference>
<evidence type="ECO:0000259" key="2">
    <source>
        <dbReference type="Pfam" id="PF13473"/>
    </source>
</evidence>
<keyword evidence="1" id="KW-0812">Transmembrane</keyword>
<accession>A0ABW5RTT1</accession>
<keyword evidence="1" id="KW-1133">Transmembrane helix</keyword>
<proteinExistence type="predicted"/>
<dbReference type="InterPro" id="IPR028096">
    <property type="entry name" value="EfeO_Cupredoxin"/>
</dbReference>
<dbReference type="Gene3D" id="2.60.40.420">
    <property type="entry name" value="Cupredoxins - blue copper proteins"/>
    <property type="match status" value="1"/>
</dbReference>
<keyword evidence="4" id="KW-1185">Reference proteome</keyword>
<dbReference type="Proteomes" id="UP001597506">
    <property type="component" value="Unassembled WGS sequence"/>
</dbReference>